<feature type="region of interest" description="Disordered" evidence="2">
    <location>
        <begin position="134"/>
        <end position="166"/>
    </location>
</feature>
<protein>
    <recommendedName>
        <fullName evidence="3">K Homology domain-containing protein</fullName>
    </recommendedName>
</protein>
<dbReference type="AlphaFoldDB" id="A0A8J4FE35"/>
<gene>
    <name evidence="4" type="ORF">Vafri_21572</name>
</gene>
<dbReference type="SUPFAM" id="SSF54791">
    <property type="entry name" value="Eukaryotic type KH-domain (KH-domain type I)"/>
    <property type="match status" value="1"/>
</dbReference>
<dbReference type="EMBL" id="BNCO01000113">
    <property type="protein sequence ID" value="GIL68282.1"/>
    <property type="molecule type" value="Genomic_DNA"/>
</dbReference>
<evidence type="ECO:0000259" key="3">
    <source>
        <dbReference type="SMART" id="SM00322"/>
    </source>
</evidence>
<feature type="region of interest" description="Disordered" evidence="2">
    <location>
        <begin position="387"/>
        <end position="430"/>
    </location>
</feature>
<dbReference type="SMART" id="SM00322">
    <property type="entry name" value="KH"/>
    <property type="match status" value="1"/>
</dbReference>
<dbReference type="InterPro" id="IPR004087">
    <property type="entry name" value="KH_dom"/>
</dbReference>
<comment type="caution">
    <text evidence="4">The sequence shown here is derived from an EMBL/GenBank/DDBJ whole genome shotgun (WGS) entry which is preliminary data.</text>
</comment>
<evidence type="ECO:0000256" key="1">
    <source>
        <dbReference type="PROSITE-ProRule" id="PRU00117"/>
    </source>
</evidence>
<dbReference type="PROSITE" id="PS50084">
    <property type="entry name" value="KH_TYPE_1"/>
    <property type="match status" value="1"/>
</dbReference>
<name>A0A8J4FE35_9CHLO</name>
<feature type="compositionally biased region" description="Low complexity" evidence="2">
    <location>
        <begin position="154"/>
        <end position="166"/>
    </location>
</feature>
<proteinExistence type="predicted"/>
<organism evidence="4 5">
    <name type="scientific">Volvox africanus</name>
    <dbReference type="NCBI Taxonomy" id="51714"/>
    <lineage>
        <taxon>Eukaryota</taxon>
        <taxon>Viridiplantae</taxon>
        <taxon>Chlorophyta</taxon>
        <taxon>core chlorophytes</taxon>
        <taxon>Chlorophyceae</taxon>
        <taxon>CS clade</taxon>
        <taxon>Chlamydomonadales</taxon>
        <taxon>Volvocaceae</taxon>
        <taxon>Volvox</taxon>
    </lineage>
</organism>
<reference evidence="4" key="1">
    <citation type="journal article" date="2021" name="Proc. Natl. Acad. Sci. U.S.A.">
        <title>Three genomes in the algal genus Volvox reveal the fate of a haploid sex-determining region after a transition to homothallism.</title>
        <authorList>
            <person name="Yamamoto K."/>
            <person name="Hamaji T."/>
            <person name="Kawai-Toyooka H."/>
            <person name="Matsuzaki R."/>
            <person name="Takahashi F."/>
            <person name="Nishimura Y."/>
            <person name="Kawachi M."/>
            <person name="Noguchi H."/>
            <person name="Minakuchi Y."/>
            <person name="Umen J.G."/>
            <person name="Toyoda A."/>
            <person name="Nozaki H."/>
        </authorList>
    </citation>
    <scope>NUCLEOTIDE SEQUENCE</scope>
    <source>
        <strain evidence="4">NIES-3780</strain>
    </source>
</reference>
<evidence type="ECO:0000313" key="5">
    <source>
        <dbReference type="Proteomes" id="UP000747399"/>
    </source>
</evidence>
<sequence>MSVLATLREPVRTIALPPNVPAAAILGQRGKLVNRVRQLTGANIRYKPEDHRVDINGSPRDVGAAARLLERTLEHYQYSGLQFTRKQINNILSPELSEASALQLQPCSRPVSTVLGPVDGFVLCPVDDDCGSSSEKGSSALNAGGTAGRQQLGASTSTSSTSSTSTAASSAPLLQLAGDTDACLQQLIDLAAEISVQHPAECDRTEIRLYLGKLVLTDLASSARVLTPEVMSGWTFQRNARTVFETSLPQETIRSLDRYLTSKGLTATHQSKSASIHLESSISWIQYHPTFAIDSAGELRLSKLETLGCKPMTVALVGPPNRTDLRLRYVASVQHNDDDPVAAELRRRQSEFALVNNVQVLVPSDLHAMDLTLTSARLKLKRVYTSTTPLPPPASTSSPSSASSNTPSGIRRPRAAKRATSPSLDSEDLPPVSLKVSVAAVVDNLGGKRLEVTTICPELNATLMEMHRTRQEPPGSRRLLAAQLRSLLSHMADLRANVEFEP</sequence>
<evidence type="ECO:0000313" key="4">
    <source>
        <dbReference type="EMBL" id="GIL68282.1"/>
    </source>
</evidence>
<feature type="domain" description="K Homology" evidence="3">
    <location>
        <begin position="8"/>
        <end position="74"/>
    </location>
</feature>
<dbReference type="InterPro" id="IPR036612">
    <property type="entry name" value="KH_dom_type_1_sf"/>
</dbReference>
<keyword evidence="1" id="KW-0694">RNA-binding</keyword>
<dbReference type="GO" id="GO:0003723">
    <property type="term" value="F:RNA binding"/>
    <property type="evidence" value="ECO:0007669"/>
    <property type="project" value="UniProtKB-UniRule"/>
</dbReference>
<dbReference type="Proteomes" id="UP000747399">
    <property type="component" value="Unassembled WGS sequence"/>
</dbReference>
<keyword evidence="5" id="KW-1185">Reference proteome</keyword>
<feature type="compositionally biased region" description="Low complexity" evidence="2">
    <location>
        <begin position="395"/>
        <end position="408"/>
    </location>
</feature>
<accession>A0A8J4FE35</accession>
<evidence type="ECO:0000256" key="2">
    <source>
        <dbReference type="SAM" id="MobiDB-lite"/>
    </source>
</evidence>